<keyword evidence="3 5" id="KW-0378">Hydrolase</keyword>
<evidence type="ECO:0000256" key="3">
    <source>
        <dbReference type="ARBA" id="ARBA00022801"/>
    </source>
</evidence>
<dbReference type="EC" id="3.4.13.21" evidence="5"/>
<dbReference type="GO" id="GO:0016805">
    <property type="term" value="F:dipeptidase activity"/>
    <property type="evidence" value="ECO:0007669"/>
    <property type="project" value="UniProtKB-KW"/>
</dbReference>
<evidence type="ECO:0000256" key="2">
    <source>
        <dbReference type="ARBA" id="ARBA00022670"/>
    </source>
</evidence>
<dbReference type="CDD" id="cd03146">
    <property type="entry name" value="GAT1_Peptidase_E"/>
    <property type="match status" value="1"/>
</dbReference>
<dbReference type="EMBL" id="CP075371">
    <property type="protein sequence ID" value="QVT81866.1"/>
    <property type="molecule type" value="Genomic_DNA"/>
</dbReference>
<gene>
    <name evidence="5" type="primary">pepE_2</name>
    <name evidence="5" type="ORF">ENKNEFLB_04285</name>
</gene>
<dbReference type="Pfam" id="PF03575">
    <property type="entry name" value="Peptidase_S51"/>
    <property type="match status" value="1"/>
</dbReference>
<dbReference type="Proteomes" id="UP000679307">
    <property type="component" value="Chromosome"/>
</dbReference>
<evidence type="ECO:0000256" key="4">
    <source>
        <dbReference type="ARBA" id="ARBA00022825"/>
    </source>
</evidence>
<keyword evidence="5" id="KW-0224">Dipeptidase</keyword>
<dbReference type="PANTHER" id="PTHR20842:SF0">
    <property type="entry name" value="ALPHA-ASPARTYL DIPEPTIDASE"/>
    <property type="match status" value="1"/>
</dbReference>
<reference evidence="5 6" key="1">
    <citation type="submission" date="2021-05" db="EMBL/GenBank/DDBJ databases">
        <title>Complete genome of Nocardioides aquaticus KCTC 9944T isolated from meromictic and hypersaline Ekho Lake, Antarctica.</title>
        <authorList>
            <person name="Hwang K."/>
            <person name="Kim K.M."/>
            <person name="Choe H."/>
        </authorList>
    </citation>
    <scope>NUCLEOTIDE SEQUENCE [LARGE SCALE GENOMIC DNA]</scope>
    <source>
        <strain evidence="5 6">KCTC 9944</strain>
    </source>
</reference>
<dbReference type="InterPro" id="IPR029062">
    <property type="entry name" value="Class_I_gatase-like"/>
</dbReference>
<evidence type="ECO:0000313" key="6">
    <source>
        <dbReference type="Proteomes" id="UP000679307"/>
    </source>
</evidence>
<dbReference type="SUPFAM" id="SSF52317">
    <property type="entry name" value="Class I glutamine amidotransferase-like"/>
    <property type="match status" value="1"/>
</dbReference>
<protein>
    <submittedName>
        <fullName evidence="5">Peptidase E</fullName>
        <ecNumber evidence="5">3.4.13.21</ecNumber>
    </submittedName>
</protein>
<dbReference type="PANTHER" id="PTHR20842">
    <property type="entry name" value="PROTEASE S51 ALPHA-ASPARTYL DIPEPTIDASE"/>
    <property type="match status" value="1"/>
</dbReference>
<evidence type="ECO:0000256" key="1">
    <source>
        <dbReference type="ARBA" id="ARBA00006534"/>
    </source>
</evidence>
<keyword evidence="2" id="KW-0645">Protease</keyword>
<accession>A0ABX8ENC1</accession>
<keyword evidence="6" id="KW-1185">Reference proteome</keyword>
<proteinExistence type="inferred from homology"/>
<keyword evidence="4" id="KW-0720">Serine protease</keyword>
<sequence length="260" mass="26813">MTTADSGRPSRPAGTILALGGGGFSVGESPLLDDLLLDLARPRAERRGHGDRPRVAFVGTASGDADGYVEKFEAAFADRAETTVVPLFWRDGSDLAATLLDQDAVFVGGGSTLNLLALWRLHGLDEAMAAALADGVVLSGISAGMNCWFDASVTDSHGPLSALDDGLGFLPGSACPHYDGEADRRPAYLDMVGSGALPSGFAAEDGVGLLFRDGALVEAVSERPDGRAFRVHLSGGALDVDDAADLADVAESPLDVRFLG</sequence>
<name>A0ABX8ENC1_9ACTN</name>
<dbReference type="Gene3D" id="3.40.50.880">
    <property type="match status" value="1"/>
</dbReference>
<dbReference type="InterPro" id="IPR005320">
    <property type="entry name" value="Peptidase_S51"/>
</dbReference>
<evidence type="ECO:0000313" key="5">
    <source>
        <dbReference type="EMBL" id="QVT81866.1"/>
    </source>
</evidence>
<comment type="similarity">
    <text evidence="1">Belongs to the peptidase S51 family.</text>
</comment>
<dbReference type="RefSeq" id="WP_214057167.1">
    <property type="nucleotide sequence ID" value="NZ_CP075371.1"/>
</dbReference>
<organism evidence="5 6">
    <name type="scientific">Nocardioides aquaticus</name>
    <dbReference type="NCBI Taxonomy" id="160826"/>
    <lineage>
        <taxon>Bacteria</taxon>
        <taxon>Bacillati</taxon>
        <taxon>Actinomycetota</taxon>
        <taxon>Actinomycetes</taxon>
        <taxon>Propionibacteriales</taxon>
        <taxon>Nocardioidaceae</taxon>
        <taxon>Nocardioides</taxon>
    </lineage>
</organism>